<reference evidence="5" key="1">
    <citation type="submission" date="2018-05" db="EMBL/GenBank/DDBJ databases">
        <authorList>
            <person name="Lanie J.A."/>
            <person name="Ng W.-L."/>
            <person name="Kazmierczak K.M."/>
            <person name="Andrzejewski T.M."/>
            <person name="Davidsen T.M."/>
            <person name="Wayne K.J."/>
            <person name="Tettelin H."/>
            <person name="Glass J.I."/>
            <person name="Rusch D."/>
            <person name="Podicherti R."/>
            <person name="Tsui H.-C.T."/>
            <person name="Winkler M.E."/>
        </authorList>
    </citation>
    <scope>NUCLEOTIDE SEQUENCE</scope>
</reference>
<dbReference type="CDD" id="cd01920">
    <property type="entry name" value="cyclophilin_EcCYP_like"/>
    <property type="match status" value="1"/>
</dbReference>
<dbReference type="PANTHER" id="PTHR43246">
    <property type="entry name" value="PEPTIDYL-PROLYL CIS-TRANS ISOMERASE CYP38, CHLOROPLASTIC"/>
    <property type="match status" value="1"/>
</dbReference>
<keyword evidence="2" id="KW-0697">Rotamase</keyword>
<dbReference type="EMBL" id="UINC01140090">
    <property type="protein sequence ID" value="SVD27037.1"/>
    <property type="molecule type" value="Genomic_DNA"/>
</dbReference>
<proteinExistence type="predicted"/>
<dbReference type="GO" id="GO:0006457">
    <property type="term" value="P:protein folding"/>
    <property type="evidence" value="ECO:0007669"/>
    <property type="project" value="InterPro"/>
</dbReference>
<sequence length="204" mass="22194">VSDVTPGWGRFLNKCFVLSLIVCFSAFAVHANQQLENKIMIKLSTSMGEITLELDAENAPMTVENFLSYVDSGHYDNTIFHRVIPGFVIQGGGMASGMQEKGTGTPIQNEADNGLKNLAGAICMARTNDPHSATAQFFINLKDNSFLDHTEKTESGWGYAVFGRVVSGMDVVEKIAAVETGNVGYHSDVPLEDVVLEKAERMID</sequence>
<dbReference type="InterPro" id="IPR029000">
    <property type="entry name" value="Cyclophilin-like_dom_sf"/>
</dbReference>
<evidence type="ECO:0000259" key="4">
    <source>
        <dbReference type="PROSITE" id="PS50072"/>
    </source>
</evidence>
<dbReference type="InterPro" id="IPR044665">
    <property type="entry name" value="E_coli_cyclophilin_A-like"/>
</dbReference>
<dbReference type="AlphaFoldDB" id="A0A382TZA9"/>
<dbReference type="InterPro" id="IPR002130">
    <property type="entry name" value="Cyclophilin-type_PPIase_dom"/>
</dbReference>
<feature type="non-terminal residue" evidence="5">
    <location>
        <position position="1"/>
    </location>
</feature>
<dbReference type="EC" id="5.2.1.8" evidence="1"/>
<evidence type="ECO:0000313" key="5">
    <source>
        <dbReference type="EMBL" id="SVD27037.1"/>
    </source>
</evidence>
<dbReference type="PRINTS" id="PR00153">
    <property type="entry name" value="CSAPPISMRASE"/>
</dbReference>
<dbReference type="PROSITE" id="PS50072">
    <property type="entry name" value="CSA_PPIASE_2"/>
    <property type="match status" value="1"/>
</dbReference>
<gene>
    <name evidence="5" type="ORF">METZ01_LOCUS379891</name>
</gene>
<dbReference type="PROSITE" id="PS00170">
    <property type="entry name" value="CSA_PPIASE_1"/>
    <property type="match status" value="1"/>
</dbReference>
<evidence type="ECO:0000256" key="2">
    <source>
        <dbReference type="ARBA" id="ARBA00023110"/>
    </source>
</evidence>
<evidence type="ECO:0000256" key="1">
    <source>
        <dbReference type="ARBA" id="ARBA00013194"/>
    </source>
</evidence>
<accession>A0A382TZA9</accession>
<evidence type="ECO:0000256" key="3">
    <source>
        <dbReference type="ARBA" id="ARBA00023235"/>
    </source>
</evidence>
<organism evidence="5">
    <name type="scientific">marine metagenome</name>
    <dbReference type="NCBI Taxonomy" id="408172"/>
    <lineage>
        <taxon>unclassified sequences</taxon>
        <taxon>metagenomes</taxon>
        <taxon>ecological metagenomes</taxon>
    </lineage>
</organism>
<name>A0A382TZA9_9ZZZZ</name>
<dbReference type="Gene3D" id="2.40.100.10">
    <property type="entry name" value="Cyclophilin-like"/>
    <property type="match status" value="1"/>
</dbReference>
<dbReference type="SUPFAM" id="SSF50891">
    <property type="entry name" value="Cyclophilin-like"/>
    <property type="match status" value="1"/>
</dbReference>
<dbReference type="InterPro" id="IPR020892">
    <property type="entry name" value="Cyclophilin-type_PPIase_CS"/>
</dbReference>
<feature type="domain" description="PPIase cyclophilin-type" evidence="4">
    <location>
        <begin position="44"/>
        <end position="201"/>
    </location>
</feature>
<protein>
    <recommendedName>
        <fullName evidence="1">peptidylprolyl isomerase</fullName>
        <ecNumber evidence="1">5.2.1.8</ecNumber>
    </recommendedName>
</protein>
<dbReference type="GO" id="GO:0003755">
    <property type="term" value="F:peptidyl-prolyl cis-trans isomerase activity"/>
    <property type="evidence" value="ECO:0007669"/>
    <property type="project" value="UniProtKB-KW"/>
</dbReference>
<keyword evidence="3" id="KW-0413">Isomerase</keyword>
<dbReference type="Pfam" id="PF00160">
    <property type="entry name" value="Pro_isomerase"/>
    <property type="match status" value="1"/>
</dbReference>